<reference evidence="1" key="1">
    <citation type="journal article" date="2023" name="Insect Mol. Biol.">
        <title>Genome sequencing provides insights into the evolution of gene families encoding plant cell wall-degrading enzymes in longhorned beetles.</title>
        <authorList>
            <person name="Shin N.R."/>
            <person name="Okamura Y."/>
            <person name="Kirsch R."/>
            <person name="Pauchet Y."/>
        </authorList>
    </citation>
    <scope>NUCLEOTIDE SEQUENCE</scope>
    <source>
        <strain evidence="1">RBIC_L_NR</strain>
    </source>
</reference>
<gene>
    <name evidence="1" type="ORF">NQ314_010718</name>
</gene>
<protein>
    <submittedName>
        <fullName evidence="1">Uncharacterized protein</fullName>
    </submittedName>
</protein>
<proteinExistence type="predicted"/>
<organism evidence="1 2">
    <name type="scientific">Rhamnusium bicolor</name>
    <dbReference type="NCBI Taxonomy" id="1586634"/>
    <lineage>
        <taxon>Eukaryota</taxon>
        <taxon>Metazoa</taxon>
        <taxon>Ecdysozoa</taxon>
        <taxon>Arthropoda</taxon>
        <taxon>Hexapoda</taxon>
        <taxon>Insecta</taxon>
        <taxon>Pterygota</taxon>
        <taxon>Neoptera</taxon>
        <taxon>Endopterygota</taxon>
        <taxon>Coleoptera</taxon>
        <taxon>Polyphaga</taxon>
        <taxon>Cucujiformia</taxon>
        <taxon>Chrysomeloidea</taxon>
        <taxon>Cerambycidae</taxon>
        <taxon>Lepturinae</taxon>
        <taxon>Rhagiini</taxon>
        <taxon>Rhamnusium</taxon>
    </lineage>
</organism>
<dbReference type="Proteomes" id="UP001162156">
    <property type="component" value="Unassembled WGS sequence"/>
</dbReference>
<name>A0AAV8XPE1_9CUCU</name>
<keyword evidence="2" id="KW-1185">Reference proteome</keyword>
<dbReference type="AlphaFoldDB" id="A0AAV8XPE1"/>
<evidence type="ECO:0000313" key="1">
    <source>
        <dbReference type="EMBL" id="KAJ8940471.1"/>
    </source>
</evidence>
<comment type="caution">
    <text evidence="1">The sequence shown here is derived from an EMBL/GenBank/DDBJ whole genome shotgun (WGS) entry which is preliminary data.</text>
</comment>
<accession>A0AAV8XPE1</accession>
<dbReference type="EMBL" id="JANEYF010002982">
    <property type="protein sequence ID" value="KAJ8940471.1"/>
    <property type="molecule type" value="Genomic_DNA"/>
</dbReference>
<sequence length="130" mass="14888">MVSECKVGNGQTCVSIGYVSTLVYLGDKFRIVDILVIHELSQLILEVDFWVSMNIIPDLRQCIWHLSDHEHSTTVCSIVDEFSLNSDQKLVLERLIESNRKLMGTILGRIHLDSHEIELPPGTRPIKQRY</sequence>
<evidence type="ECO:0000313" key="2">
    <source>
        <dbReference type="Proteomes" id="UP001162156"/>
    </source>
</evidence>